<feature type="domain" description="DDT" evidence="6">
    <location>
        <begin position="294"/>
        <end position="354"/>
    </location>
</feature>
<dbReference type="GO" id="GO:0005634">
    <property type="term" value="C:nucleus"/>
    <property type="evidence" value="ECO:0007669"/>
    <property type="project" value="UniProtKB-SubCell"/>
</dbReference>
<gene>
    <name evidence="8" type="ORF">M6B38_411330</name>
</gene>
<dbReference type="GO" id="GO:0000785">
    <property type="term" value="C:chromatin"/>
    <property type="evidence" value="ECO:0007669"/>
    <property type="project" value="UniProtKB-ARBA"/>
</dbReference>
<evidence type="ECO:0000259" key="6">
    <source>
        <dbReference type="PROSITE" id="PS50827"/>
    </source>
</evidence>
<reference evidence="8" key="2">
    <citation type="submission" date="2023-04" db="EMBL/GenBank/DDBJ databases">
        <authorList>
            <person name="Bruccoleri R.E."/>
            <person name="Oakeley E.J."/>
            <person name="Faust A.-M."/>
            <person name="Dessus-Babus S."/>
            <person name="Altorfer M."/>
            <person name="Burckhardt D."/>
            <person name="Oertli M."/>
            <person name="Naumann U."/>
            <person name="Petersen F."/>
            <person name="Wong J."/>
        </authorList>
    </citation>
    <scope>NUCLEOTIDE SEQUENCE</scope>
    <source>
        <strain evidence="8">GSM-AAB239-AS_SAM_17_03QT</strain>
        <tissue evidence="8">Leaf</tissue>
    </source>
</reference>
<dbReference type="PROSITE" id="PS51136">
    <property type="entry name" value="WAC"/>
    <property type="match status" value="1"/>
</dbReference>
<evidence type="ECO:0000259" key="7">
    <source>
        <dbReference type="PROSITE" id="PS51136"/>
    </source>
</evidence>
<feature type="compositionally biased region" description="Basic and acidic residues" evidence="5">
    <location>
        <begin position="443"/>
        <end position="475"/>
    </location>
</feature>
<protein>
    <submittedName>
        <fullName evidence="8">DDT domain-containing protein</fullName>
    </submittedName>
</protein>
<dbReference type="PANTHER" id="PTHR15546:SF2">
    <property type="entry name" value="DDT DOMAIN-CONTAINING PROTEIN DDB_G0282237"/>
    <property type="match status" value="1"/>
</dbReference>
<keyword evidence="2 3" id="KW-0539">Nucleus</keyword>
<evidence type="ECO:0000256" key="3">
    <source>
        <dbReference type="PROSITE-ProRule" id="PRU00475"/>
    </source>
</evidence>
<dbReference type="EMBL" id="JANAVB010027994">
    <property type="protein sequence ID" value="KAJ6817449.1"/>
    <property type="molecule type" value="Genomic_DNA"/>
</dbReference>
<dbReference type="AlphaFoldDB" id="A0AAX6FM85"/>
<feature type="region of interest" description="Disordered" evidence="5">
    <location>
        <begin position="441"/>
        <end position="505"/>
    </location>
</feature>
<dbReference type="InterPro" id="IPR028941">
    <property type="entry name" value="WHIM2_dom"/>
</dbReference>
<name>A0AAX6FM85_IRIPA</name>
<feature type="domain" description="WAC" evidence="7">
    <location>
        <begin position="22"/>
        <end position="127"/>
    </location>
</feature>
<dbReference type="PANTHER" id="PTHR15546">
    <property type="entry name" value="BROMODOMAIN ADJACENT TO ZINC FINGER DOMAIN, 2A"/>
    <property type="match status" value="1"/>
</dbReference>
<dbReference type="Pfam" id="PF15613">
    <property type="entry name" value="WSD"/>
    <property type="match status" value="1"/>
</dbReference>
<evidence type="ECO:0000256" key="1">
    <source>
        <dbReference type="ARBA" id="ARBA00004123"/>
    </source>
</evidence>
<comment type="caution">
    <text evidence="8">The sequence shown here is derived from an EMBL/GenBank/DDBJ whole genome shotgun (WGS) entry which is preliminary data.</text>
</comment>
<feature type="coiled-coil region" evidence="4">
    <location>
        <begin position="538"/>
        <end position="565"/>
    </location>
</feature>
<dbReference type="PROSITE" id="PS50827">
    <property type="entry name" value="DDT"/>
    <property type="match status" value="1"/>
</dbReference>
<proteinExistence type="predicted"/>
<evidence type="ECO:0000256" key="5">
    <source>
        <dbReference type="SAM" id="MobiDB-lite"/>
    </source>
</evidence>
<dbReference type="InterPro" id="IPR018501">
    <property type="entry name" value="DDT_dom"/>
</dbReference>
<accession>A0AAX6FM85</accession>
<keyword evidence="4" id="KW-0175">Coiled coil</keyword>
<keyword evidence="9" id="KW-1185">Reference proteome</keyword>
<dbReference type="InterPro" id="IPR053271">
    <property type="entry name" value="DDT_domain"/>
</dbReference>
<sequence length="705" mass="82353">MPLLKRKAFCLLDPPKDLDPDQKIWQIRFTKEVFTDYQEYLERVNLFRKRVWTCNSTGRMHLTYEEALVSEREAREKIMQIPQDFRALVLKMVQFSMLKMNDLVTEIVEKLRDTFTQGEELNGKLENSGRRCKIMKVLVRNGRTCYEVGWLGESREAMSTTIEEKDKLARQKLPFSKGLLKLFIKESTFQNSPWVVHNNLAKEYGIPIEPPKELREKIANNQEMIAAKKKRINPKDGKSTTENVTKKTKSGCCMEDQLCYQVKYPIEDSLVKPSADDPVFTLRPVPSINFVVPMENVGNLLMVWDFLSCFGKVLRLSPFSLDDFEDAIMYESDTNLVAEVHTSILNLLINDHAEYHSLIQQKKRKEKVTTKIWVQYLCDFLEMDSITKSKDNVAKIKNGNYSGLSVHVKLEILNEMVHCANLTEAVRGKIDKNIEQQQSLMASKREEDLEELRKRREDKRLKGTKSDDERSKEPSDSTNQHVPTDMGEVGDVTVPSSVENKHQDNSVQCFGDVSKLDVLASRRALMKQSVESKISAEKEKEALRMQELQKLREESKARKKEARERKLRKLRLELFEREMEKLHIWTDPLGTDRDHNRYWFFQRDGRMFVESADHNLWGYYSSKEELDALMGSLNPKGKRELELQRHLERDYPKICSAFHKRSKEMAIRVRQEDTSVFRRSVRVSALPKDESNTPSFLRYVNKLKR</sequence>
<dbReference type="SMART" id="SM00571">
    <property type="entry name" value="DDT"/>
    <property type="match status" value="1"/>
</dbReference>
<dbReference type="Proteomes" id="UP001140949">
    <property type="component" value="Unassembled WGS sequence"/>
</dbReference>
<reference evidence="8" key="1">
    <citation type="journal article" date="2023" name="GigaByte">
        <title>Genome assembly of the bearded iris, Iris pallida Lam.</title>
        <authorList>
            <person name="Bruccoleri R.E."/>
            <person name="Oakeley E.J."/>
            <person name="Faust A.M.E."/>
            <person name="Altorfer M."/>
            <person name="Dessus-Babus S."/>
            <person name="Burckhardt D."/>
            <person name="Oertli M."/>
            <person name="Naumann U."/>
            <person name="Petersen F."/>
            <person name="Wong J."/>
        </authorList>
    </citation>
    <scope>NUCLEOTIDE SEQUENCE</scope>
    <source>
        <strain evidence="8">GSM-AAB239-AS_SAM_17_03QT</strain>
    </source>
</reference>
<dbReference type="Pfam" id="PF10537">
    <property type="entry name" value="WAC_Acf1_DNA_bd"/>
    <property type="match status" value="1"/>
</dbReference>
<organism evidence="8 9">
    <name type="scientific">Iris pallida</name>
    <name type="common">Sweet iris</name>
    <dbReference type="NCBI Taxonomy" id="29817"/>
    <lineage>
        <taxon>Eukaryota</taxon>
        <taxon>Viridiplantae</taxon>
        <taxon>Streptophyta</taxon>
        <taxon>Embryophyta</taxon>
        <taxon>Tracheophyta</taxon>
        <taxon>Spermatophyta</taxon>
        <taxon>Magnoliopsida</taxon>
        <taxon>Liliopsida</taxon>
        <taxon>Asparagales</taxon>
        <taxon>Iridaceae</taxon>
        <taxon>Iridoideae</taxon>
        <taxon>Irideae</taxon>
        <taxon>Iris</taxon>
    </lineage>
</organism>
<evidence type="ECO:0000256" key="2">
    <source>
        <dbReference type="ARBA" id="ARBA00023242"/>
    </source>
</evidence>
<evidence type="ECO:0000256" key="4">
    <source>
        <dbReference type="SAM" id="Coils"/>
    </source>
</evidence>
<dbReference type="Pfam" id="PF02791">
    <property type="entry name" value="DDT"/>
    <property type="match status" value="1"/>
</dbReference>
<dbReference type="InterPro" id="IPR013136">
    <property type="entry name" value="WSTF_Acf1_Cbp146"/>
</dbReference>
<evidence type="ECO:0000313" key="8">
    <source>
        <dbReference type="EMBL" id="KAJ6817449.1"/>
    </source>
</evidence>
<comment type="subcellular location">
    <subcellularLocation>
        <location evidence="1 3">Nucleus</location>
    </subcellularLocation>
</comment>
<evidence type="ECO:0000313" key="9">
    <source>
        <dbReference type="Proteomes" id="UP001140949"/>
    </source>
</evidence>